<dbReference type="STRING" id="195103.CPF_1806"/>
<dbReference type="eggNOG" id="COG1327">
    <property type="taxonomic scope" value="Bacteria"/>
</dbReference>
<keyword evidence="2 3" id="KW-0067">ATP-binding</keyword>
<sequence length="89" mass="10191">MNIIKKDGRIEEFKIEKLSTSLSNAASDLNFTLNKSYINIIAKDVEETLKSIRKDNGKTSSYEVIGVVIDTLKNEKFSDVLRAYVKYRK</sequence>
<feature type="domain" description="ATP-cone" evidence="4">
    <location>
        <begin position="1"/>
        <end position="89"/>
    </location>
</feature>
<dbReference type="HOGENOM" id="CLU_187475_0_0_9"/>
<evidence type="ECO:0000256" key="3">
    <source>
        <dbReference type="PROSITE-ProRule" id="PRU00492"/>
    </source>
</evidence>
<keyword evidence="6" id="KW-1185">Reference proteome</keyword>
<evidence type="ECO:0000313" key="6">
    <source>
        <dbReference type="Proteomes" id="UP000001823"/>
    </source>
</evidence>
<protein>
    <recommendedName>
        <fullName evidence="4">ATP-cone domain-containing protein</fullName>
    </recommendedName>
</protein>
<dbReference type="RefSeq" id="WP_011590892.1">
    <property type="nucleotide sequence ID" value="NC_008261.1"/>
</dbReference>
<evidence type="ECO:0000259" key="4">
    <source>
        <dbReference type="PROSITE" id="PS51161"/>
    </source>
</evidence>
<dbReference type="PaxDb" id="195103-CPF_1806"/>
<dbReference type="AlphaFoldDB" id="A0A0H2YSH2"/>
<reference evidence="5 6" key="1">
    <citation type="journal article" date="2006" name="Genome Res.">
        <title>Skewed genomic variability in strains of the toxigenic bacterial pathogen, Clostridium perfringens.</title>
        <authorList>
            <person name="Myers G.S."/>
            <person name="Rasko D.A."/>
            <person name="Cheung J.K."/>
            <person name="Ravel J."/>
            <person name="Seshadri R."/>
            <person name="Deboy R.T."/>
            <person name="Ren Q."/>
            <person name="Varga J."/>
            <person name="Awad M.M."/>
            <person name="Brinkac L.M."/>
            <person name="Daugherty S.C."/>
            <person name="Haft D.H."/>
            <person name="Dodson R.J."/>
            <person name="Madupu R."/>
            <person name="Nelson W.C."/>
            <person name="Rosovitz M.J."/>
            <person name="Sullivan S.A."/>
            <person name="Khouri H."/>
            <person name="Dimitrov G.I."/>
            <person name="Watkins K.L."/>
            <person name="Mulligan S."/>
            <person name="Benton J."/>
            <person name="Radune D."/>
            <person name="Fisher D.J."/>
            <person name="Atkins H.S."/>
            <person name="Hiscox T."/>
            <person name="Jost B.H."/>
            <person name="Billington S.J."/>
            <person name="Songer J.G."/>
            <person name="McClane B.A."/>
            <person name="Titball R.W."/>
            <person name="Rood J.I."/>
            <person name="Melville S.B."/>
            <person name="Paulsen I.T."/>
        </authorList>
    </citation>
    <scope>NUCLEOTIDE SEQUENCE [LARGE SCALE GENOMIC DNA]</scope>
    <source>
        <strain evidence="6">ATCC 13124 / DSM 756 / JCM 1290 / NCIMB 6125 / NCTC 8237 / S 107 / Type A</strain>
    </source>
</reference>
<evidence type="ECO:0000256" key="1">
    <source>
        <dbReference type="ARBA" id="ARBA00022741"/>
    </source>
</evidence>
<dbReference type="KEGG" id="cpf:CPF_1806"/>
<dbReference type="InterPro" id="IPR005144">
    <property type="entry name" value="ATP-cone_dom"/>
</dbReference>
<dbReference type="GO" id="GO:0005524">
    <property type="term" value="F:ATP binding"/>
    <property type="evidence" value="ECO:0007669"/>
    <property type="project" value="UniProtKB-UniRule"/>
</dbReference>
<evidence type="ECO:0000313" key="5">
    <source>
        <dbReference type="EMBL" id="ABG83651.1"/>
    </source>
</evidence>
<name>A0A0H2YSH2_CLOP1</name>
<dbReference type="Proteomes" id="UP000001823">
    <property type="component" value="Chromosome"/>
</dbReference>
<keyword evidence="1 3" id="KW-0547">Nucleotide-binding</keyword>
<organism evidence="5 6">
    <name type="scientific">Clostridium perfringens (strain ATCC 13124 / DSM 756 / JCM 1290 / NCIMB 6125 / NCTC 8237 / Type A)</name>
    <dbReference type="NCBI Taxonomy" id="195103"/>
    <lineage>
        <taxon>Bacteria</taxon>
        <taxon>Bacillati</taxon>
        <taxon>Bacillota</taxon>
        <taxon>Clostridia</taxon>
        <taxon>Eubacteriales</taxon>
        <taxon>Clostridiaceae</taxon>
        <taxon>Clostridium</taxon>
    </lineage>
</organism>
<gene>
    <name evidence="5" type="ordered locus">CPF_1806</name>
</gene>
<dbReference type="EMBL" id="CP000246">
    <property type="protein sequence ID" value="ABG83651.1"/>
    <property type="molecule type" value="Genomic_DNA"/>
</dbReference>
<dbReference type="Pfam" id="PF03477">
    <property type="entry name" value="ATP-cone"/>
    <property type="match status" value="1"/>
</dbReference>
<evidence type="ECO:0000256" key="2">
    <source>
        <dbReference type="ARBA" id="ARBA00022840"/>
    </source>
</evidence>
<accession>A0A0H2YSH2</accession>
<proteinExistence type="predicted"/>
<dbReference type="PROSITE" id="PS51161">
    <property type="entry name" value="ATP_CONE"/>
    <property type="match status" value="1"/>
</dbReference>